<proteinExistence type="predicted"/>
<protein>
    <recommendedName>
        <fullName evidence="1">C-type lectin domain-containing protein</fullName>
    </recommendedName>
</protein>
<comment type="caution">
    <text evidence="2">The sequence shown here is derived from an EMBL/GenBank/DDBJ whole genome shotgun (WGS) entry which is preliminary data.</text>
</comment>
<evidence type="ECO:0000259" key="1">
    <source>
        <dbReference type="PROSITE" id="PS50041"/>
    </source>
</evidence>
<feature type="non-terminal residue" evidence="2">
    <location>
        <position position="183"/>
    </location>
</feature>
<organism evidence="2 3">
    <name type="scientific">Larinioides sclopetarius</name>
    <dbReference type="NCBI Taxonomy" id="280406"/>
    <lineage>
        <taxon>Eukaryota</taxon>
        <taxon>Metazoa</taxon>
        <taxon>Ecdysozoa</taxon>
        <taxon>Arthropoda</taxon>
        <taxon>Chelicerata</taxon>
        <taxon>Arachnida</taxon>
        <taxon>Araneae</taxon>
        <taxon>Araneomorphae</taxon>
        <taxon>Entelegynae</taxon>
        <taxon>Araneoidea</taxon>
        <taxon>Araneidae</taxon>
        <taxon>Larinioides</taxon>
    </lineage>
</organism>
<gene>
    <name evidence="2" type="ORF">LARSCL_LOCUS10445</name>
</gene>
<dbReference type="SUPFAM" id="SSF56436">
    <property type="entry name" value="C-type lectin-like"/>
    <property type="match status" value="1"/>
</dbReference>
<reference evidence="2 3" key="1">
    <citation type="submission" date="2024-04" db="EMBL/GenBank/DDBJ databases">
        <authorList>
            <person name="Rising A."/>
            <person name="Reimegard J."/>
            <person name="Sonavane S."/>
            <person name="Akerstrom W."/>
            <person name="Nylinder S."/>
            <person name="Hedman E."/>
            <person name="Kallberg Y."/>
        </authorList>
    </citation>
    <scope>NUCLEOTIDE SEQUENCE [LARGE SCALE GENOMIC DNA]</scope>
</reference>
<accession>A0AAV2A6A7</accession>
<dbReference type="CDD" id="cd00037">
    <property type="entry name" value="CLECT"/>
    <property type="match status" value="1"/>
</dbReference>
<evidence type="ECO:0000313" key="3">
    <source>
        <dbReference type="Proteomes" id="UP001497382"/>
    </source>
</evidence>
<dbReference type="InterPro" id="IPR016186">
    <property type="entry name" value="C-type_lectin-like/link_sf"/>
</dbReference>
<dbReference type="AlphaFoldDB" id="A0AAV2A6A7"/>
<name>A0AAV2A6A7_9ARAC</name>
<feature type="domain" description="C-type lectin" evidence="1">
    <location>
        <begin position="70"/>
        <end position="183"/>
    </location>
</feature>
<evidence type="ECO:0000313" key="2">
    <source>
        <dbReference type="EMBL" id="CAL1279565.1"/>
    </source>
</evidence>
<sequence length="183" mass="21775">MPRLLIRTYSALNTKHEDFHCVAISRIDGNLQYNLVDCKPTEKFAFACIHQPFTLLTSFMFSKTWNKFARRHTCYYIDKKEKTWKEANESCHAIPTKSVLLQSIRSLHEYTLFKFFLRTMTPVLEGLSWWTGLFQEEDTLKWSSSPERPITFVDWERHTNFHMKRSGGILTRTESNILWSLRE</sequence>
<dbReference type="PROSITE" id="PS50041">
    <property type="entry name" value="C_TYPE_LECTIN_2"/>
    <property type="match status" value="1"/>
</dbReference>
<dbReference type="Proteomes" id="UP001497382">
    <property type="component" value="Unassembled WGS sequence"/>
</dbReference>
<dbReference type="InterPro" id="IPR001304">
    <property type="entry name" value="C-type_lectin-like"/>
</dbReference>
<dbReference type="InterPro" id="IPR016187">
    <property type="entry name" value="CTDL_fold"/>
</dbReference>
<dbReference type="Gene3D" id="3.10.100.10">
    <property type="entry name" value="Mannose-Binding Protein A, subunit A"/>
    <property type="match status" value="1"/>
</dbReference>
<keyword evidence="3" id="KW-1185">Reference proteome</keyword>
<dbReference type="EMBL" id="CAXIEN010000123">
    <property type="protein sequence ID" value="CAL1279565.1"/>
    <property type="molecule type" value="Genomic_DNA"/>
</dbReference>